<evidence type="ECO:0000259" key="1">
    <source>
        <dbReference type="Pfam" id="PF06452"/>
    </source>
</evidence>
<protein>
    <recommendedName>
        <fullName evidence="1">Carbohydrate-binding domain-containing protein</fullName>
    </recommendedName>
</protein>
<dbReference type="CDD" id="cd09620">
    <property type="entry name" value="CBM9_like_3"/>
    <property type="match status" value="1"/>
</dbReference>
<dbReference type="GO" id="GO:0004553">
    <property type="term" value="F:hydrolase activity, hydrolyzing O-glycosyl compounds"/>
    <property type="evidence" value="ECO:0007669"/>
    <property type="project" value="InterPro"/>
</dbReference>
<dbReference type="GO" id="GO:0016052">
    <property type="term" value="P:carbohydrate catabolic process"/>
    <property type="evidence" value="ECO:0007669"/>
    <property type="project" value="InterPro"/>
</dbReference>
<dbReference type="EMBL" id="VJMI01016967">
    <property type="protein sequence ID" value="KAF0715783.1"/>
    <property type="molecule type" value="Genomic_DNA"/>
</dbReference>
<dbReference type="Pfam" id="PF06452">
    <property type="entry name" value="CBM9_1"/>
    <property type="match status" value="1"/>
</dbReference>
<dbReference type="Gene3D" id="2.60.40.1190">
    <property type="match status" value="1"/>
</dbReference>
<reference evidence="2 3" key="1">
    <citation type="submission" date="2019-06" db="EMBL/GenBank/DDBJ databases">
        <title>Genomics analysis of Aphanomyces spp. identifies a new class of oomycete effector associated with host adaptation.</title>
        <authorList>
            <person name="Gaulin E."/>
        </authorList>
    </citation>
    <scope>NUCLEOTIDE SEQUENCE [LARGE SCALE GENOMIC DNA]</scope>
    <source>
        <strain evidence="2 3">E</strain>
    </source>
</reference>
<evidence type="ECO:0000313" key="2">
    <source>
        <dbReference type="EMBL" id="KAF0715783.1"/>
    </source>
</evidence>
<sequence>MVVSEEWKYMSTLVPPQYPCVRRPGADTSTRMVLDGRLDKDEWEHAQWTDLFVDIEGPARKPNPPQRTRAKMMWDDNYLYVGADMEELQVWGTFTDKNTVMYHENDFEIFIDPDGSRHNYYEFEMNCLNTIWELRLRRPYKDGNSIDNPYNLSDIHSAVYIDGTPNDPSVTCSKWSVEVAIPLRELVQFDERRRRHVQAGDVWRMNFSRVQYDLLVQHGRYAKVPNQREYNFVWAPTGVIDIHRPEKWAFVAFLGATAVDSTITWQALRWVRKRGSSTAAVDQGLAVEMLLDQLYYDQRAFHDVHARYAATLAELHPTSTGTPSPPPEHPITLECATDLQSYVVVVAARGHVHRMTHDAKYTITSE</sequence>
<dbReference type="Proteomes" id="UP000469452">
    <property type="component" value="Unassembled WGS sequence"/>
</dbReference>
<dbReference type="InterPro" id="IPR010502">
    <property type="entry name" value="Carb-bd_dom_fam9"/>
</dbReference>
<comment type="caution">
    <text evidence="2">The sequence shown here is derived from an EMBL/GenBank/DDBJ whole genome shotgun (WGS) entry which is preliminary data.</text>
</comment>
<accession>A0A6A4ZTF5</accession>
<dbReference type="PANTHER" id="PTHR35532:SF5">
    <property type="entry name" value="CARBOHYDRATE-BINDING DOMAIN-CONTAINING PROTEIN"/>
    <property type="match status" value="1"/>
</dbReference>
<gene>
    <name evidence="2" type="ORF">AaE_011255</name>
</gene>
<dbReference type="PANTHER" id="PTHR35532">
    <property type="entry name" value="SIMILAR TO POLYHYDROXYALKANOATE DEPOLYMERASE"/>
    <property type="match status" value="1"/>
</dbReference>
<dbReference type="AlphaFoldDB" id="A0A6A4ZTF5"/>
<dbReference type="SUPFAM" id="SSF49344">
    <property type="entry name" value="CBD9-like"/>
    <property type="match status" value="1"/>
</dbReference>
<feature type="domain" description="Carbohydrate-binding" evidence="1">
    <location>
        <begin position="34"/>
        <end position="130"/>
    </location>
</feature>
<dbReference type="GO" id="GO:0030246">
    <property type="term" value="F:carbohydrate binding"/>
    <property type="evidence" value="ECO:0007669"/>
    <property type="project" value="InterPro"/>
</dbReference>
<name>A0A6A4ZTF5_APHAT</name>
<evidence type="ECO:0000313" key="3">
    <source>
        <dbReference type="Proteomes" id="UP000469452"/>
    </source>
</evidence>
<organism evidence="2 3">
    <name type="scientific">Aphanomyces astaci</name>
    <name type="common">Crayfish plague agent</name>
    <dbReference type="NCBI Taxonomy" id="112090"/>
    <lineage>
        <taxon>Eukaryota</taxon>
        <taxon>Sar</taxon>
        <taxon>Stramenopiles</taxon>
        <taxon>Oomycota</taxon>
        <taxon>Saprolegniomycetes</taxon>
        <taxon>Saprolegniales</taxon>
        <taxon>Verrucalvaceae</taxon>
        <taxon>Aphanomyces</taxon>
    </lineage>
</organism>
<proteinExistence type="predicted"/>
<dbReference type="VEuPathDB" id="FungiDB:H257_14978"/>